<dbReference type="STRING" id="1436961.SAMN05421739_101483"/>
<dbReference type="PANTHER" id="PTHR34220">
    <property type="entry name" value="SENSOR HISTIDINE KINASE YPDA"/>
    <property type="match status" value="1"/>
</dbReference>
<feature type="transmembrane region" description="Helical" evidence="1">
    <location>
        <begin position="84"/>
        <end position="105"/>
    </location>
</feature>
<dbReference type="EMBL" id="FOOT01000001">
    <property type="protein sequence ID" value="SFF95094.1"/>
    <property type="molecule type" value="Genomic_DNA"/>
</dbReference>
<dbReference type="InterPro" id="IPR050640">
    <property type="entry name" value="Bact_2-comp_sensor_kinase"/>
</dbReference>
<keyword evidence="3" id="KW-0808">Transferase</keyword>
<protein>
    <submittedName>
        <fullName evidence="3">Histidine kinase</fullName>
    </submittedName>
</protein>
<feature type="transmembrane region" description="Helical" evidence="1">
    <location>
        <begin position="125"/>
        <end position="145"/>
    </location>
</feature>
<dbReference type="Proteomes" id="UP000198724">
    <property type="component" value="Unassembled WGS sequence"/>
</dbReference>
<keyword evidence="3" id="KW-0418">Kinase</keyword>
<dbReference type="Pfam" id="PF06580">
    <property type="entry name" value="His_kinase"/>
    <property type="match status" value="1"/>
</dbReference>
<name>A0A1I2MU93_9BACT</name>
<organism evidence="3 4">
    <name type="scientific">Pontibacter chinhatensis</name>
    <dbReference type="NCBI Taxonomy" id="1436961"/>
    <lineage>
        <taxon>Bacteria</taxon>
        <taxon>Pseudomonadati</taxon>
        <taxon>Bacteroidota</taxon>
        <taxon>Cytophagia</taxon>
        <taxon>Cytophagales</taxon>
        <taxon>Hymenobacteraceae</taxon>
        <taxon>Pontibacter</taxon>
    </lineage>
</organism>
<keyword evidence="4" id="KW-1185">Reference proteome</keyword>
<keyword evidence="1" id="KW-1133">Transmembrane helix</keyword>
<proteinExistence type="predicted"/>
<dbReference type="GO" id="GO:0016020">
    <property type="term" value="C:membrane"/>
    <property type="evidence" value="ECO:0007669"/>
    <property type="project" value="InterPro"/>
</dbReference>
<sequence>MSLKTLPKPNVVLPEVAVKKSYTVAIHVAAWALFGAWVFYFLYGNSALSFAKVLDVLVGLLINIFIFYFNWYVLISRYLARNRILLYIAAVLTTLVAIAIVRAPLDFYLFREFNREMTQLYSSERILQYIMGGLVLVFISSALKVTGNYIRNERRNKELETQKLTAELAFLKSQVNPHFLFNTLNNIYSLAYQQHPETPDAIMKLSLLMRYMLYESNDALVSLEKEVDHIHNFIALQKLRLREQTSIRFNIEGDLKGKQIAPMLLMTLVENAFKHGLVSKNEIGIILNLVVREDSLLFSTINNTSQHKKRDFGGIGLENLKRRLNLLYDKQHDLTFEEKEGTFYATLKLYFKPINQIKL</sequence>
<feature type="domain" description="Signal transduction histidine kinase internal region" evidence="2">
    <location>
        <begin position="166"/>
        <end position="244"/>
    </location>
</feature>
<evidence type="ECO:0000313" key="3">
    <source>
        <dbReference type="EMBL" id="SFF95094.1"/>
    </source>
</evidence>
<dbReference type="InterPro" id="IPR010559">
    <property type="entry name" value="Sig_transdc_His_kin_internal"/>
</dbReference>
<dbReference type="GO" id="GO:0000155">
    <property type="term" value="F:phosphorelay sensor kinase activity"/>
    <property type="evidence" value="ECO:0007669"/>
    <property type="project" value="InterPro"/>
</dbReference>
<dbReference type="AlphaFoldDB" id="A0A1I2MU93"/>
<accession>A0A1I2MU93</accession>
<keyword evidence="1" id="KW-0472">Membrane</keyword>
<reference evidence="4" key="1">
    <citation type="submission" date="2016-10" db="EMBL/GenBank/DDBJ databases">
        <authorList>
            <person name="Varghese N."/>
            <person name="Submissions S."/>
        </authorList>
    </citation>
    <scope>NUCLEOTIDE SEQUENCE [LARGE SCALE GENOMIC DNA]</scope>
    <source>
        <strain evidence="4">LP51</strain>
    </source>
</reference>
<evidence type="ECO:0000313" key="4">
    <source>
        <dbReference type="Proteomes" id="UP000198724"/>
    </source>
</evidence>
<dbReference type="OrthoDB" id="9792992at2"/>
<gene>
    <name evidence="3" type="ORF">SAMN05421739_101483</name>
</gene>
<keyword evidence="1" id="KW-0812">Transmembrane</keyword>
<feature type="transmembrane region" description="Helical" evidence="1">
    <location>
        <begin position="49"/>
        <end position="72"/>
    </location>
</feature>
<evidence type="ECO:0000259" key="2">
    <source>
        <dbReference type="Pfam" id="PF06580"/>
    </source>
</evidence>
<evidence type="ECO:0000256" key="1">
    <source>
        <dbReference type="SAM" id="Phobius"/>
    </source>
</evidence>
<feature type="transmembrane region" description="Helical" evidence="1">
    <location>
        <begin position="21"/>
        <end position="43"/>
    </location>
</feature>
<dbReference type="PANTHER" id="PTHR34220:SF7">
    <property type="entry name" value="SENSOR HISTIDINE KINASE YPDA"/>
    <property type="match status" value="1"/>
</dbReference>